<name>A0A1E5E520_9VIBR</name>
<evidence type="ECO:0000313" key="2">
    <source>
        <dbReference type="Proteomes" id="UP000094070"/>
    </source>
</evidence>
<keyword evidence="2" id="KW-1185">Reference proteome</keyword>
<gene>
    <name evidence="1" type="ORF">A1QC_05830</name>
</gene>
<evidence type="ECO:0000313" key="1">
    <source>
        <dbReference type="EMBL" id="OEF28160.1"/>
    </source>
</evidence>
<organism evidence="1 2">
    <name type="scientific">Vibrio rumoiensis 1S-45</name>
    <dbReference type="NCBI Taxonomy" id="1188252"/>
    <lineage>
        <taxon>Bacteria</taxon>
        <taxon>Pseudomonadati</taxon>
        <taxon>Pseudomonadota</taxon>
        <taxon>Gammaproteobacteria</taxon>
        <taxon>Vibrionales</taxon>
        <taxon>Vibrionaceae</taxon>
        <taxon>Vibrio</taxon>
    </lineage>
</organism>
<comment type="caution">
    <text evidence="1">The sequence shown here is derived from an EMBL/GenBank/DDBJ whole genome shotgun (WGS) entry which is preliminary data.</text>
</comment>
<reference evidence="1 2" key="1">
    <citation type="journal article" date="2012" name="Science">
        <title>Ecological populations of bacteria act as socially cohesive units of antibiotic production and resistance.</title>
        <authorList>
            <person name="Cordero O.X."/>
            <person name="Wildschutte H."/>
            <person name="Kirkup B."/>
            <person name="Proehl S."/>
            <person name="Ngo L."/>
            <person name="Hussain F."/>
            <person name="Le Roux F."/>
            <person name="Mincer T."/>
            <person name="Polz M.F."/>
        </authorList>
    </citation>
    <scope>NUCLEOTIDE SEQUENCE [LARGE SCALE GENOMIC DNA]</scope>
    <source>
        <strain evidence="1 2">1S-45</strain>
    </source>
</reference>
<accession>A0A1E5E520</accession>
<dbReference type="Proteomes" id="UP000094070">
    <property type="component" value="Unassembled WGS sequence"/>
</dbReference>
<protein>
    <submittedName>
        <fullName evidence="1">Uncharacterized protein</fullName>
    </submittedName>
</protein>
<sequence length="61" mass="6652">MKVTEPSVGLIMVMVLRGVSRFDLSFTLSVIENNGAKAKDIQGGLVVLRGLDSEIIEPFFL</sequence>
<dbReference type="AlphaFoldDB" id="A0A1E5E520"/>
<proteinExistence type="predicted"/>
<dbReference type="EMBL" id="AJYK02000024">
    <property type="protein sequence ID" value="OEF28160.1"/>
    <property type="molecule type" value="Genomic_DNA"/>
</dbReference>